<evidence type="ECO:0000313" key="2">
    <source>
        <dbReference type="EMBL" id="MDN7936413.1"/>
    </source>
</evidence>
<reference evidence="2" key="1">
    <citation type="submission" date="2023-07" db="EMBL/GenBank/DDBJ databases">
        <title>A collection of bacterial strains from the Burkholderia cepacia Research Laboratory and Repository.</title>
        <authorList>
            <person name="Lipuma J."/>
            <person name="Spilker T."/>
            <person name="Caverly L."/>
        </authorList>
    </citation>
    <scope>NUCLEOTIDE SEQUENCE</scope>
    <source>
        <strain evidence="2">AU42020</strain>
    </source>
</reference>
<name>A0ABT8PMX0_9BURK</name>
<keyword evidence="3" id="KW-1185">Reference proteome</keyword>
<organism evidence="2 3">
    <name type="scientific">Burkholderia metallica</name>
    <dbReference type="NCBI Taxonomy" id="488729"/>
    <lineage>
        <taxon>Bacteria</taxon>
        <taxon>Pseudomonadati</taxon>
        <taxon>Pseudomonadota</taxon>
        <taxon>Betaproteobacteria</taxon>
        <taxon>Burkholderiales</taxon>
        <taxon>Burkholderiaceae</taxon>
        <taxon>Burkholderia</taxon>
        <taxon>Burkholderia cepacia complex</taxon>
    </lineage>
</organism>
<comment type="caution">
    <text evidence="2">The sequence shown here is derived from an EMBL/GenBank/DDBJ whole genome shotgun (WGS) entry which is preliminary data.</text>
</comment>
<dbReference type="Proteomes" id="UP001171606">
    <property type="component" value="Unassembled WGS sequence"/>
</dbReference>
<protein>
    <recommendedName>
        <fullName evidence="1">HTH cro/C1-type domain-containing protein</fullName>
    </recommendedName>
</protein>
<accession>A0ABT8PMX0</accession>
<sequence>MAKLFADRTDLSQAEFGARYGIGSQGMVWQYLNGHRPLNIAAATAFAVGLGVKIPSFSSRLAREIEQAYSQVAGGESHRLSEPAAMVIEAVRKADKAGEPATTFMLMLRMLPDRDEPFDMDEPPL</sequence>
<proteinExistence type="predicted"/>
<dbReference type="InterPro" id="IPR001387">
    <property type="entry name" value="Cro/C1-type_HTH"/>
</dbReference>
<dbReference type="EMBL" id="JAUJSQ010000026">
    <property type="protein sequence ID" value="MDN7936413.1"/>
    <property type="molecule type" value="Genomic_DNA"/>
</dbReference>
<dbReference type="RefSeq" id="WP_175826066.1">
    <property type="nucleotide sequence ID" value="NZ_JAUJSQ010000026.1"/>
</dbReference>
<feature type="domain" description="HTH cro/C1-type" evidence="1">
    <location>
        <begin position="11"/>
        <end position="57"/>
    </location>
</feature>
<dbReference type="Gene3D" id="1.10.260.40">
    <property type="entry name" value="lambda repressor-like DNA-binding domains"/>
    <property type="match status" value="1"/>
</dbReference>
<evidence type="ECO:0000259" key="1">
    <source>
        <dbReference type="PROSITE" id="PS50943"/>
    </source>
</evidence>
<evidence type="ECO:0000313" key="3">
    <source>
        <dbReference type="Proteomes" id="UP001171606"/>
    </source>
</evidence>
<gene>
    <name evidence="2" type="ORF">QZM52_34610</name>
</gene>
<dbReference type="PROSITE" id="PS50943">
    <property type="entry name" value="HTH_CROC1"/>
    <property type="match status" value="1"/>
</dbReference>
<dbReference type="SUPFAM" id="SSF47413">
    <property type="entry name" value="lambda repressor-like DNA-binding domains"/>
    <property type="match status" value="1"/>
</dbReference>
<dbReference type="InterPro" id="IPR010982">
    <property type="entry name" value="Lambda_DNA-bd_dom_sf"/>
</dbReference>